<feature type="chain" id="PRO_5013166668" description="Carboxypeptidase regulatory-like domain-containing protein" evidence="1">
    <location>
        <begin position="24"/>
        <end position="345"/>
    </location>
</feature>
<organism evidence="2 3">
    <name type="scientific">Natranaerobius trueperi</name>
    <dbReference type="NCBI Taxonomy" id="759412"/>
    <lineage>
        <taxon>Bacteria</taxon>
        <taxon>Bacillati</taxon>
        <taxon>Bacillota</taxon>
        <taxon>Clostridia</taxon>
        <taxon>Natranaerobiales</taxon>
        <taxon>Natranaerobiaceae</taxon>
        <taxon>Natranaerobius</taxon>
    </lineage>
</organism>
<evidence type="ECO:0000313" key="2">
    <source>
        <dbReference type="EMBL" id="OWZ83342.1"/>
    </source>
</evidence>
<accession>A0A226BX35</accession>
<dbReference type="EMBL" id="NIQC01000020">
    <property type="protein sequence ID" value="OWZ83342.1"/>
    <property type="molecule type" value="Genomic_DNA"/>
</dbReference>
<comment type="caution">
    <text evidence="2">The sequence shown here is derived from an EMBL/GenBank/DDBJ whole genome shotgun (WGS) entry which is preliminary data.</text>
</comment>
<protein>
    <recommendedName>
        <fullName evidence="4">Carboxypeptidase regulatory-like domain-containing protein</fullName>
    </recommendedName>
</protein>
<dbReference type="OrthoDB" id="908824at2"/>
<reference evidence="2 3" key="1">
    <citation type="submission" date="2017-06" db="EMBL/GenBank/DDBJ databases">
        <title>Draft Genome Sequence of Natranaerobius trueperi halophilic, alkalithermophilic bacteria from soda lakes.</title>
        <authorList>
            <person name="Zhao B."/>
        </authorList>
    </citation>
    <scope>NUCLEOTIDE SEQUENCE [LARGE SCALE GENOMIC DNA]</scope>
    <source>
        <strain evidence="2 3">DSM 18760</strain>
    </source>
</reference>
<name>A0A226BX35_9FIRM</name>
<dbReference type="Proteomes" id="UP000214588">
    <property type="component" value="Unassembled WGS sequence"/>
</dbReference>
<keyword evidence="3" id="KW-1185">Reference proteome</keyword>
<feature type="signal peptide" evidence="1">
    <location>
        <begin position="1"/>
        <end position="23"/>
    </location>
</feature>
<keyword evidence="1" id="KW-0732">Signal</keyword>
<gene>
    <name evidence="2" type="ORF">CDO51_08980</name>
</gene>
<evidence type="ECO:0008006" key="4">
    <source>
        <dbReference type="Google" id="ProtNLM"/>
    </source>
</evidence>
<sequence length="345" mass="38819">MKSKLFVIVTLGFITLTTSTAYAEDTQDVTFRVFEGNKELENVNVELGGYEKETNENGKVVFEEMPSDIYSYEVDKEGYRSITGNFETRSGEAIIPIELSQSSDDYQLRVGVVGNGSVTVDGEEIDYGWSGVYNEDEQANLEFVPGDGWQVDGIIVNGEKFVYDNLRLFMEKDKDVEVIFGRETVDYYSATSSLEVMDNEILQDKVEDREGIEIRLEPATSIEAIEEGERVQFYVETSRGSENIYMSDDFLGEDLPPHEQGAEENYREENIWNLIGEVNEDGYVSFYVDSTEPGEFELKVGSSFDGLGVAELIEEPVTIKVDGDEDIENEHSANDLFGFLSALLK</sequence>
<evidence type="ECO:0000256" key="1">
    <source>
        <dbReference type="SAM" id="SignalP"/>
    </source>
</evidence>
<proteinExistence type="predicted"/>
<dbReference type="AlphaFoldDB" id="A0A226BX35"/>
<evidence type="ECO:0000313" key="3">
    <source>
        <dbReference type="Proteomes" id="UP000214588"/>
    </source>
</evidence>
<dbReference type="RefSeq" id="WP_089023940.1">
    <property type="nucleotide sequence ID" value="NZ_NIQC01000020.1"/>
</dbReference>